<dbReference type="EMBL" id="BOOY01000002">
    <property type="protein sequence ID" value="GIJ00925.1"/>
    <property type="molecule type" value="Genomic_DNA"/>
</dbReference>
<evidence type="ECO:0000259" key="1">
    <source>
        <dbReference type="Pfam" id="PF14206"/>
    </source>
</evidence>
<dbReference type="Pfam" id="PF14206">
    <property type="entry name" value="Cys_rich_CPCC"/>
    <property type="match status" value="1"/>
</dbReference>
<dbReference type="AlphaFoldDB" id="A0A8J3Y3U9"/>
<accession>A0A8J3Y3U9</accession>
<feature type="domain" description="Cysteine-rich CPCC" evidence="1">
    <location>
        <begin position="17"/>
        <end position="92"/>
    </location>
</feature>
<gene>
    <name evidence="2" type="ORF">Sya03_02770</name>
</gene>
<dbReference type="RefSeq" id="WP_239107046.1">
    <property type="nucleotide sequence ID" value="NZ_BAAAGJ010000005.1"/>
</dbReference>
<evidence type="ECO:0000313" key="3">
    <source>
        <dbReference type="Proteomes" id="UP000652013"/>
    </source>
</evidence>
<comment type="caution">
    <text evidence="2">The sequence shown here is derived from an EMBL/GenBank/DDBJ whole genome shotgun (WGS) entry which is preliminary data.</text>
</comment>
<proteinExistence type="predicted"/>
<keyword evidence="3" id="KW-1185">Reference proteome</keyword>
<organism evidence="2 3">
    <name type="scientific">Spirilliplanes yamanashiensis</name>
    <dbReference type="NCBI Taxonomy" id="42233"/>
    <lineage>
        <taxon>Bacteria</taxon>
        <taxon>Bacillati</taxon>
        <taxon>Actinomycetota</taxon>
        <taxon>Actinomycetes</taxon>
        <taxon>Micromonosporales</taxon>
        <taxon>Micromonosporaceae</taxon>
        <taxon>Spirilliplanes</taxon>
    </lineage>
</organism>
<evidence type="ECO:0000313" key="2">
    <source>
        <dbReference type="EMBL" id="GIJ00925.1"/>
    </source>
</evidence>
<protein>
    <recommendedName>
        <fullName evidence="1">Cysteine-rich CPCC domain-containing protein</fullName>
    </recommendedName>
</protein>
<dbReference type="Proteomes" id="UP000652013">
    <property type="component" value="Unassembled WGS sequence"/>
</dbReference>
<dbReference type="InterPro" id="IPR025983">
    <property type="entry name" value="Cys_rich_CPCC"/>
</dbReference>
<reference evidence="2" key="1">
    <citation type="submission" date="2021-01" db="EMBL/GenBank/DDBJ databases">
        <title>Whole genome shotgun sequence of Spirilliplanes yamanashiensis NBRC 15828.</title>
        <authorList>
            <person name="Komaki H."/>
            <person name="Tamura T."/>
        </authorList>
    </citation>
    <scope>NUCLEOTIDE SEQUENCE</scope>
    <source>
        <strain evidence="2">NBRC 15828</strain>
    </source>
</reference>
<name>A0A8J3Y3U9_9ACTN</name>
<sequence>MELTNFPVVRGPEGGPYACPVCGFLTLGERGGFEICDVCFWEDDGQDDPDADVVLAGPNRGLSLTQARRNHLEYGACDERSRAFVRPPTDDEIPKR</sequence>